<evidence type="ECO:0000256" key="7">
    <source>
        <dbReference type="ARBA" id="ARBA00023204"/>
    </source>
</evidence>
<dbReference type="FunFam" id="3.40.50.300:FF:000319">
    <property type="entry name" value="DNA repair protein RecN"/>
    <property type="match status" value="1"/>
</dbReference>
<protein>
    <recommendedName>
        <fullName evidence="3 9">DNA repair protein RecN</fullName>
    </recommendedName>
    <alternativeName>
        <fullName evidence="8 9">Recombination protein N</fullName>
    </alternativeName>
</protein>
<dbReference type="RefSeq" id="WP_158394500.1">
    <property type="nucleotide sequence ID" value="NZ_CP026548.1"/>
</dbReference>
<dbReference type="SUPFAM" id="SSF52540">
    <property type="entry name" value="P-loop containing nucleoside triphosphate hydrolases"/>
    <property type="match status" value="1"/>
</dbReference>
<dbReference type="GO" id="GO:0006310">
    <property type="term" value="P:DNA recombination"/>
    <property type="evidence" value="ECO:0007669"/>
    <property type="project" value="InterPro"/>
</dbReference>
<proteinExistence type="inferred from homology"/>
<dbReference type="PANTHER" id="PTHR11059">
    <property type="entry name" value="DNA REPAIR PROTEIN RECN"/>
    <property type="match status" value="1"/>
</dbReference>
<keyword evidence="5 9" id="KW-0227">DNA damage</keyword>
<keyword evidence="7 9" id="KW-0234">DNA repair</keyword>
<comment type="caution">
    <text evidence="11">The sequence shown here is derived from an EMBL/GenBank/DDBJ whole genome shotgun (WGS) entry which is preliminary data.</text>
</comment>
<dbReference type="NCBIfam" id="TIGR00634">
    <property type="entry name" value="recN"/>
    <property type="match status" value="1"/>
</dbReference>
<dbReference type="GO" id="GO:0005524">
    <property type="term" value="F:ATP binding"/>
    <property type="evidence" value="ECO:0007669"/>
    <property type="project" value="UniProtKB-KW"/>
</dbReference>
<evidence type="ECO:0000313" key="12">
    <source>
        <dbReference type="Proteomes" id="UP000250997"/>
    </source>
</evidence>
<name>A0AAX1QLC8_9FIRM</name>
<evidence type="ECO:0000256" key="4">
    <source>
        <dbReference type="ARBA" id="ARBA00022741"/>
    </source>
</evidence>
<feature type="domain" description="RecF/RecN/SMC N-terminal" evidence="10">
    <location>
        <begin position="2"/>
        <end position="501"/>
    </location>
</feature>
<dbReference type="Proteomes" id="UP000250997">
    <property type="component" value="Unassembled WGS sequence"/>
</dbReference>
<comment type="similarity">
    <text evidence="2 9">Belongs to the RecN family.</text>
</comment>
<reference evidence="11 12" key="1">
    <citation type="submission" date="2018-02" db="EMBL/GenBank/DDBJ databases">
        <title>Complete genome sequencing of Faecalibacterium prausnitzii strains isolated from the human gut.</title>
        <authorList>
            <person name="Fitzgerald B.C."/>
            <person name="Shkoporov A.N."/>
            <person name="Ross P.R."/>
            <person name="Hill C."/>
        </authorList>
    </citation>
    <scope>NUCLEOTIDE SEQUENCE [LARGE SCALE GENOMIC DNA]</scope>
    <source>
        <strain evidence="11 12">APC942/18-1</strain>
    </source>
</reference>
<evidence type="ECO:0000313" key="11">
    <source>
        <dbReference type="EMBL" id="RAW52983.1"/>
    </source>
</evidence>
<sequence length="555" mass="60474">MLSSLQIENVAVIQKANVHFEKGLNVLTGETGAGKSILIDSINAILGNRTSKDLVRTGAAKAVIRAAFEDVPPAVLDSLEKAGYERSEALLLSREITAEGKSTCRINGMPATAAVLRELCGGLININGQHDSVGLLNPARHEGILDAYAQNSAEYQAYYAIYRELVSVKKALDAMITDESEKQRRIDLLSYQVQEIDDAGLTAGEEQTLESRRKVLANASTIRDRIAQCYALLSGGDEAPGAVDLLGEASNAVDAAAQLDGELSAGAGQLLDLYYTAKDVAADLIGRLDAYDTNDAELDEIEQRIDLIYKLRRKYGDTVEDILAFGERARKELEMIQSSQERVEHLQKEQRRLYTLAREKAEALTQTRLKAFDELNKRISGTLDFLNMPGVRMTLRHSRGPLASHGQDSVEFYISTNPGEAPKPLAKIASGGELSRITLAIKNAMADKDAVPTVIYDEIDSGVSGKAASRIGEVLRQSAEGHQILCITHTAQIAALADCHLLIQKNITNERTYTEIHPLDENGRVEALARLISGDHVTELSLANAREMLGRNAEK</sequence>
<evidence type="ECO:0000259" key="10">
    <source>
        <dbReference type="Pfam" id="PF02463"/>
    </source>
</evidence>
<accession>A0AAX1QLC8</accession>
<dbReference type="Gene3D" id="3.40.50.300">
    <property type="entry name" value="P-loop containing nucleotide triphosphate hydrolases"/>
    <property type="match status" value="2"/>
</dbReference>
<dbReference type="InterPro" id="IPR027417">
    <property type="entry name" value="P-loop_NTPase"/>
</dbReference>
<organism evidence="11 12">
    <name type="scientific">Faecalibacterium prausnitzii</name>
    <dbReference type="NCBI Taxonomy" id="853"/>
    <lineage>
        <taxon>Bacteria</taxon>
        <taxon>Bacillati</taxon>
        <taxon>Bacillota</taxon>
        <taxon>Clostridia</taxon>
        <taxon>Eubacteriales</taxon>
        <taxon>Oscillospiraceae</taxon>
        <taxon>Faecalibacterium</taxon>
    </lineage>
</organism>
<comment type="function">
    <text evidence="1 9">May be involved in recombinational repair of damaged DNA.</text>
</comment>
<dbReference type="GO" id="GO:0043590">
    <property type="term" value="C:bacterial nucleoid"/>
    <property type="evidence" value="ECO:0007669"/>
    <property type="project" value="TreeGrafter"/>
</dbReference>
<dbReference type="GO" id="GO:0009432">
    <property type="term" value="P:SOS response"/>
    <property type="evidence" value="ECO:0007669"/>
    <property type="project" value="TreeGrafter"/>
</dbReference>
<keyword evidence="4" id="KW-0547">Nucleotide-binding</keyword>
<gene>
    <name evidence="11" type="primary">recN</name>
    <name evidence="11" type="ORF">C4N27_02225</name>
</gene>
<dbReference type="Pfam" id="PF02463">
    <property type="entry name" value="SMC_N"/>
    <property type="match status" value="1"/>
</dbReference>
<evidence type="ECO:0000256" key="6">
    <source>
        <dbReference type="ARBA" id="ARBA00022840"/>
    </source>
</evidence>
<evidence type="ECO:0000256" key="2">
    <source>
        <dbReference type="ARBA" id="ARBA00009441"/>
    </source>
</evidence>
<dbReference type="CDD" id="cd03241">
    <property type="entry name" value="ABC_RecN"/>
    <property type="match status" value="2"/>
</dbReference>
<dbReference type="InterPro" id="IPR004604">
    <property type="entry name" value="DNA_recomb/repair_RecN"/>
</dbReference>
<dbReference type="InterPro" id="IPR003395">
    <property type="entry name" value="RecF/RecN/SMC_N"/>
</dbReference>
<dbReference type="PIRSF" id="PIRSF003128">
    <property type="entry name" value="RecN"/>
    <property type="match status" value="1"/>
</dbReference>
<keyword evidence="6" id="KW-0067">ATP-binding</keyword>
<dbReference type="GO" id="GO:0006281">
    <property type="term" value="P:DNA repair"/>
    <property type="evidence" value="ECO:0007669"/>
    <property type="project" value="UniProtKB-KW"/>
</dbReference>
<dbReference type="EMBL" id="PRLA01000001">
    <property type="protein sequence ID" value="RAW52983.1"/>
    <property type="molecule type" value="Genomic_DNA"/>
</dbReference>
<evidence type="ECO:0000256" key="3">
    <source>
        <dbReference type="ARBA" id="ARBA00021315"/>
    </source>
</evidence>
<evidence type="ECO:0000256" key="8">
    <source>
        <dbReference type="ARBA" id="ARBA00033408"/>
    </source>
</evidence>
<evidence type="ECO:0000256" key="5">
    <source>
        <dbReference type="ARBA" id="ARBA00022763"/>
    </source>
</evidence>
<dbReference type="AlphaFoldDB" id="A0AAX1QLC8"/>
<dbReference type="PANTHER" id="PTHR11059:SF0">
    <property type="entry name" value="DNA REPAIR PROTEIN RECN"/>
    <property type="match status" value="1"/>
</dbReference>
<evidence type="ECO:0000256" key="9">
    <source>
        <dbReference type="PIRNR" id="PIRNR003128"/>
    </source>
</evidence>
<evidence type="ECO:0000256" key="1">
    <source>
        <dbReference type="ARBA" id="ARBA00003618"/>
    </source>
</evidence>